<gene>
    <name evidence="1" type="ORF">M5K25_012718</name>
</gene>
<dbReference type="AlphaFoldDB" id="A0ABD0UXU1"/>
<evidence type="ECO:0000313" key="1">
    <source>
        <dbReference type="EMBL" id="KAL0917642.1"/>
    </source>
</evidence>
<comment type="caution">
    <text evidence="1">The sequence shown here is derived from an EMBL/GenBank/DDBJ whole genome shotgun (WGS) entry which is preliminary data.</text>
</comment>
<proteinExistence type="predicted"/>
<organism evidence="1 2">
    <name type="scientific">Dendrobium thyrsiflorum</name>
    <name type="common">Pinecone-like raceme dendrobium</name>
    <name type="synonym">Orchid</name>
    <dbReference type="NCBI Taxonomy" id="117978"/>
    <lineage>
        <taxon>Eukaryota</taxon>
        <taxon>Viridiplantae</taxon>
        <taxon>Streptophyta</taxon>
        <taxon>Embryophyta</taxon>
        <taxon>Tracheophyta</taxon>
        <taxon>Spermatophyta</taxon>
        <taxon>Magnoliopsida</taxon>
        <taxon>Liliopsida</taxon>
        <taxon>Asparagales</taxon>
        <taxon>Orchidaceae</taxon>
        <taxon>Epidendroideae</taxon>
        <taxon>Malaxideae</taxon>
        <taxon>Dendrobiinae</taxon>
        <taxon>Dendrobium</taxon>
    </lineage>
</organism>
<name>A0ABD0UXU1_DENTH</name>
<reference evidence="1 2" key="1">
    <citation type="journal article" date="2024" name="Plant Biotechnol. J.">
        <title>Dendrobium thyrsiflorum genome and its molecular insights into genes involved in important horticultural traits.</title>
        <authorList>
            <person name="Chen B."/>
            <person name="Wang J.Y."/>
            <person name="Zheng P.J."/>
            <person name="Li K.L."/>
            <person name="Liang Y.M."/>
            <person name="Chen X.F."/>
            <person name="Zhang C."/>
            <person name="Zhao X."/>
            <person name="He X."/>
            <person name="Zhang G.Q."/>
            <person name="Liu Z.J."/>
            <person name="Xu Q."/>
        </authorList>
    </citation>
    <scope>NUCLEOTIDE SEQUENCE [LARGE SCALE GENOMIC DNA]</scope>
    <source>
        <strain evidence="1">GZMU011</strain>
    </source>
</reference>
<evidence type="ECO:0000313" key="2">
    <source>
        <dbReference type="Proteomes" id="UP001552299"/>
    </source>
</evidence>
<keyword evidence="2" id="KW-1185">Reference proteome</keyword>
<protein>
    <submittedName>
        <fullName evidence="1">Uncharacterized protein</fullName>
    </submittedName>
</protein>
<sequence length="186" mass="21671">MAAKKVDELEECLEGEMSKTKATVEDRISSVEDKVPFVEDKIFNLYAMVKMLENQIQTTASKAKRLAGRMTNSEFRRRDDEVEIMEERGGRDWERRSSSRIEDQLYLVLFLRLVDFLQSKKTTTSTSSYGLPQETHYIYKMPLYMHRNMYAHRYTKGASAIKTCIGLDEHVMSTHVTPRDVSRVNK</sequence>
<dbReference type="EMBL" id="JANQDX010000010">
    <property type="protein sequence ID" value="KAL0917642.1"/>
    <property type="molecule type" value="Genomic_DNA"/>
</dbReference>
<dbReference type="Proteomes" id="UP001552299">
    <property type="component" value="Unassembled WGS sequence"/>
</dbReference>
<accession>A0ABD0UXU1</accession>